<reference evidence="5 6" key="1">
    <citation type="submission" date="2016-07" db="EMBL/GenBank/DDBJ databases">
        <title>Complete genome sequence of Altererythrobacter dongtanensis KCTC 22672, a type strain with esterase isolated from tidal flat.</title>
        <authorList>
            <person name="Cheng H."/>
            <person name="Wu Y.-H."/>
            <person name="Zhou P."/>
            <person name="Huo Y.-Y."/>
            <person name="Wang C.-S."/>
            <person name="Xu X.-W."/>
        </authorList>
    </citation>
    <scope>NUCLEOTIDE SEQUENCE [LARGE SCALE GENOMIC DNA]</scope>
    <source>
        <strain evidence="5 6">KCTC 22672</strain>
    </source>
</reference>
<dbReference type="STRING" id="692370.A6F68_00478"/>
<evidence type="ECO:0000259" key="4">
    <source>
        <dbReference type="Pfam" id="PF05118"/>
    </source>
</evidence>
<comment type="similarity">
    <text evidence="1">Belongs to the aspartyl/asparaginyl beta-hydroxylase family.</text>
</comment>
<dbReference type="GO" id="GO:0051213">
    <property type="term" value="F:dioxygenase activity"/>
    <property type="evidence" value="ECO:0007669"/>
    <property type="project" value="UniProtKB-KW"/>
</dbReference>
<dbReference type="SUPFAM" id="SSF51197">
    <property type="entry name" value="Clavaminate synthase-like"/>
    <property type="match status" value="1"/>
</dbReference>
<keyword evidence="3" id="KW-0560">Oxidoreductase</keyword>
<feature type="domain" description="Aspartyl/asparaginy/proline hydroxylase" evidence="4">
    <location>
        <begin position="198"/>
        <end position="356"/>
    </location>
</feature>
<dbReference type="EMBL" id="CP016591">
    <property type="protein sequence ID" value="ANY19013.1"/>
    <property type="molecule type" value="Genomic_DNA"/>
</dbReference>
<evidence type="ECO:0000256" key="1">
    <source>
        <dbReference type="ARBA" id="ARBA00007730"/>
    </source>
</evidence>
<gene>
    <name evidence="5" type="ORF">A6F68_00478</name>
</gene>
<dbReference type="InterPro" id="IPR011990">
    <property type="entry name" value="TPR-like_helical_dom_sf"/>
</dbReference>
<evidence type="ECO:0000313" key="5">
    <source>
        <dbReference type="EMBL" id="ANY19013.1"/>
    </source>
</evidence>
<dbReference type="Gene3D" id="1.25.40.10">
    <property type="entry name" value="Tetratricopeptide repeat domain"/>
    <property type="match status" value="1"/>
</dbReference>
<dbReference type="SUPFAM" id="SSF48452">
    <property type="entry name" value="TPR-like"/>
    <property type="match status" value="1"/>
</dbReference>
<dbReference type="InterPro" id="IPR027443">
    <property type="entry name" value="IPNS-like_sf"/>
</dbReference>
<dbReference type="PANTHER" id="PTHR46332:SF5">
    <property type="entry name" value="ASPARTATE BETA-HYDROXYLASE DOMAIN CONTAINING 2"/>
    <property type="match status" value="1"/>
</dbReference>
<evidence type="ECO:0000256" key="2">
    <source>
        <dbReference type="ARBA" id="ARBA00022964"/>
    </source>
</evidence>
<dbReference type="InterPro" id="IPR007803">
    <property type="entry name" value="Asp/Arg/Pro-Hydrxlase"/>
</dbReference>
<evidence type="ECO:0000313" key="6">
    <source>
        <dbReference type="Proteomes" id="UP000092932"/>
    </source>
</evidence>
<name>A0A1B2AA02_9SPHN</name>
<dbReference type="Gene3D" id="2.60.120.330">
    <property type="entry name" value="B-lactam Antibiotic, Isopenicillin N Synthase, Chain"/>
    <property type="match status" value="1"/>
</dbReference>
<dbReference type="GO" id="GO:0016020">
    <property type="term" value="C:membrane"/>
    <property type="evidence" value="ECO:0007669"/>
    <property type="project" value="TreeGrafter"/>
</dbReference>
<dbReference type="OrthoDB" id="21665at2"/>
<organism evidence="5 6">
    <name type="scientific">Tsuneonella dongtanensis</name>
    <dbReference type="NCBI Taxonomy" id="692370"/>
    <lineage>
        <taxon>Bacteria</taxon>
        <taxon>Pseudomonadati</taxon>
        <taxon>Pseudomonadota</taxon>
        <taxon>Alphaproteobacteria</taxon>
        <taxon>Sphingomonadales</taxon>
        <taxon>Erythrobacteraceae</taxon>
        <taxon>Tsuneonella</taxon>
    </lineage>
</organism>
<accession>A0A1B2AA02</accession>
<keyword evidence="6" id="KW-1185">Reference proteome</keyword>
<protein>
    <submittedName>
        <fullName evidence="5">Aspartyl/Asparaginyl beta-hydroxylase</fullName>
    </submittedName>
</protein>
<dbReference type="PATRIC" id="fig|692370.5.peg.491"/>
<proteinExistence type="inferred from homology"/>
<dbReference type="AlphaFoldDB" id="A0A1B2AA02"/>
<dbReference type="Proteomes" id="UP000092932">
    <property type="component" value="Chromosome"/>
</dbReference>
<dbReference type="RefSeq" id="WP_067675834.1">
    <property type="nucleotide sequence ID" value="NZ_CP016591.1"/>
</dbReference>
<dbReference type="InterPro" id="IPR051821">
    <property type="entry name" value="Asp/Asn_beta-hydroxylase"/>
</dbReference>
<dbReference type="KEGG" id="ado:A6F68_00478"/>
<evidence type="ECO:0000256" key="3">
    <source>
        <dbReference type="ARBA" id="ARBA00023002"/>
    </source>
</evidence>
<keyword evidence="2" id="KW-0223">Dioxygenase</keyword>
<dbReference type="PANTHER" id="PTHR46332">
    <property type="entry name" value="ASPARTATE BETA-HYDROXYLASE DOMAIN-CONTAINING PROTEIN 2"/>
    <property type="match status" value="1"/>
</dbReference>
<sequence>MTPDQRDRLDTAVAAFRDRQFGRAADGLRQLASELAPTDMPWELLANAEAATGDRAAAMSALDRRLALDIRSVPALLLKAQLLEQDGDSGGATSHYQAALNQNAVSGGCPEQLRPLLEHGQAYIGKSQQRYAEYLRDTIGKPPSPRLAMALDLMAGKREVFLQQPSVFYFPELPQRQFYEPAEFPWLEPMLALVPRMQAELEAVENAAGAADFTPYVKAEPNRPAPNNPLLDDPAWGAFYFWRGGERVAANADRCPATMAALELAPMPRIDARSPVSLWSRLLPGAHIRPHHGMLNTRLICHIPIRTAPGCTLRVGNEVREWRDGVPLVFDDSIEHEARNDGDRSRTVLLFEIWRPEIAPDEREALARLFATIAAYNE</sequence>
<dbReference type="Pfam" id="PF05118">
    <property type="entry name" value="Asp_Arg_Hydrox"/>
    <property type="match status" value="1"/>
</dbReference>